<evidence type="ECO:0000313" key="1">
    <source>
        <dbReference type="EMBL" id="GAT21187.1"/>
    </source>
</evidence>
<dbReference type="Proteomes" id="UP000075230">
    <property type="component" value="Unassembled WGS sequence"/>
</dbReference>
<dbReference type="AlphaFoldDB" id="A0A146F4X8"/>
<accession>A0A146F4X8</accession>
<reference evidence="2" key="2">
    <citation type="submission" date="2016-02" db="EMBL/GenBank/DDBJ databases">
        <title>Genome sequencing of Aspergillus luchuensis NBRC 4314.</title>
        <authorList>
            <person name="Yamada O."/>
        </authorList>
    </citation>
    <scope>NUCLEOTIDE SEQUENCE [LARGE SCALE GENOMIC DNA]</scope>
    <source>
        <strain evidence="2">RIB 2604</strain>
    </source>
</reference>
<proteinExistence type="predicted"/>
<name>A0A146F4X8_ASPKA</name>
<dbReference type="EMBL" id="BCWF01000010">
    <property type="protein sequence ID" value="GAT21187.1"/>
    <property type="molecule type" value="Genomic_DNA"/>
</dbReference>
<protein>
    <submittedName>
        <fullName evidence="1">Transcription elongation complex subunit</fullName>
    </submittedName>
</protein>
<organism evidence="1 2">
    <name type="scientific">Aspergillus kawachii</name>
    <name type="common">White koji mold</name>
    <name type="synonym">Aspergillus awamori var. kawachi</name>
    <dbReference type="NCBI Taxonomy" id="1069201"/>
    <lineage>
        <taxon>Eukaryota</taxon>
        <taxon>Fungi</taxon>
        <taxon>Dikarya</taxon>
        <taxon>Ascomycota</taxon>
        <taxon>Pezizomycotina</taxon>
        <taxon>Eurotiomycetes</taxon>
        <taxon>Eurotiomycetidae</taxon>
        <taxon>Eurotiales</taxon>
        <taxon>Aspergillaceae</taxon>
        <taxon>Aspergillus</taxon>
        <taxon>Aspergillus subgen. Circumdati</taxon>
    </lineage>
</organism>
<comment type="caution">
    <text evidence="1">The sequence shown here is derived from an EMBL/GenBank/DDBJ whole genome shotgun (WGS) entry which is preliminary data.</text>
</comment>
<sequence>MSTSYILWADTGWLCPPHAAGAARSDSDGGSHESLACREVVGSLTCLLCSSGSRKGGSVKPPTSNTFEPWGYMPDACWTNRTKISGCCSVIRLGQHPVPEERAKGLTSVSPSDPSIPRRIVQSFGLEE</sequence>
<reference evidence="1 2" key="1">
    <citation type="journal article" date="2016" name="DNA Res.">
        <title>Genome sequence of Aspergillus luchuensis NBRC 4314.</title>
        <authorList>
            <person name="Yamada O."/>
            <person name="Machida M."/>
            <person name="Hosoyama A."/>
            <person name="Goto M."/>
            <person name="Takahashi T."/>
            <person name="Futagami T."/>
            <person name="Yamagata Y."/>
            <person name="Takeuchi M."/>
            <person name="Kobayashi T."/>
            <person name="Koike H."/>
            <person name="Abe K."/>
            <person name="Asai K."/>
            <person name="Arita M."/>
            <person name="Fujita N."/>
            <person name="Fukuda K."/>
            <person name="Higa K."/>
            <person name="Horikawa H."/>
            <person name="Ishikawa T."/>
            <person name="Jinno K."/>
            <person name="Kato Y."/>
            <person name="Kirimura K."/>
            <person name="Mizutani O."/>
            <person name="Nakasone K."/>
            <person name="Sano M."/>
            <person name="Shiraishi Y."/>
            <person name="Tsukahara M."/>
            <person name="Gomi K."/>
        </authorList>
    </citation>
    <scope>NUCLEOTIDE SEQUENCE [LARGE SCALE GENOMIC DNA]</scope>
    <source>
        <strain evidence="1 2">RIB 2604</strain>
    </source>
</reference>
<gene>
    <name evidence="1" type="ORF">RIB2604_01000740</name>
</gene>
<evidence type="ECO:0000313" key="2">
    <source>
        <dbReference type="Proteomes" id="UP000075230"/>
    </source>
</evidence>